<sequence length="84" mass="10099">MAWYKNVMKQKYNDPDKLKAYLDTVYGPGNWMVEVRSNNRWMISLTRPWQESEMEEIESNIRVHYDINDSYRHDIKGGNEPSDN</sequence>
<accession>A0AAE0NBE4</accession>
<organism evidence="1 2">
    <name type="scientific">Lasiosphaeria ovina</name>
    <dbReference type="NCBI Taxonomy" id="92902"/>
    <lineage>
        <taxon>Eukaryota</taxon>
        <taxon>Fungi</taxon>
        <taxon>Dikarya</taxon>
        <taxon>Ascomycota</taxon>
        <taxon>Pezizomycotina</taxon>
        <taxon>Sordariomycetes</taxon>
        <taxon>Sordariomycetidae</taxon>
        <taxon>Sordariales</taxon>
        <taxon>Lasiosphaeriaceae</taxon>
        <taxon>Lasiosphaeria</taxon>
    </lineage>
</organism>
<evidence type="ECO:0000313" key="1">
    <source>
        <dbReference type="EMBL" id="KAK3377250.1"/>
    </source>
</evidence>
<dbReference type="Proteomes" id="UP001287356">
    <property type="component" value="Unassembled WGS sequence"/>
</dbReference>
<comment type="caution">
    <text evidence="1">The sequence shown here is derived from an EMBL/GenBank/DDBJ whole genome shotgun (WGS) entry which is preliminary data.</text>
</comment>
<keyword evidence="2" id="KW-1185">Reference proteome</keyword>
<reference evidence="1" key="1">
    <citation type="journal article" date="2023" name="Mol. Phylogenet. Evol.">
        <title>Genome-scale phylogeny and comparative genomics of the fungal order Sordariales.</title>
        <authorList>
            <person name="Hensen N."/>
            <person name="Bonometti L."/>
            <person name="Westerberg I."/>
            <person name="Brannstrom I.O."/>
            <person name="Guillou S."/>
            <person name="Cros-Aarteil S."/>
            <person name="Calhoun S."/>
            <person name="Haridas S."/>
            <person name="Kuo A."/>
            <person name="Mondo S."/>
            <person name="Pangilinan J."/>
            <person name="Riley R."/>
            <person name="LaButti K."/>
            <person name="Andreopoulos B."/>
            <person name="Lipzen A."/>
            <person name="Chen C."/>
            <person name="Yan M."/>
            <person name="Daum C."/>
            <person name="Ng V."/>
            <person name="Clum A."/>
            <person name="Steindorff A."/>
            <person name="Ohm R.A."/>
            <person name="Martin F."/>
            <person name="Silar P."/>
            <person name="Natvig D.O."/>
            <person name="Lalanne C."/>
            <person name="Gautier V."/>
            <person name="Ament-Velasquez S.L."/>
            <person name="Kruys A."/>
            <person name="Hutchinson M.I."/>
            <person name="Powell A.J."/>
            <person name="Barry K."/>
            <person name="Miller A.N."/>
            <person name="Grigoriev I.V."/>
            <person name="Debuchy R."/>
            <person name="Gladieux P."/>
            <person name="Hiltunen Thoren M."/>
            <person name="Johannesson H."/>
        </authorList>
    </citation>
    <scope>NUCLEOTIDE SEQUENCE</scope>
    <source>
        <strain evidence="1">CBS 958.72</strain>
    </source>
</reference>
<evidence type="ECO:0000313" key="2">
    <source>
        <dbReference type="Proteomes" id="UP001287356"/>
    </source>
</evidence>
<gene>
    <name evidence="1" type="ORF">B0T24DRAFT_237276</name>
</gene>
<reference evidence="1" key="2">
    <citation type="submission" date="2023-06" db="EMBL/GenBank/DDBJ databases">
        <authorList>
            <consortium name="Lawrence Berkeley National Laboratory"/>
            <person name="Haridas S."/>
            <person name="Hensen N."/>
            <person name="Bonometti L."/>
            <person name="Westerberg I."/>
            <person name="Brannstrom I.O."/>
            <person name="Guillou S."/>
            <person name="Cros-Aarteil S."/>
            <person name="Calhoun S."/>
            <person name="Kuo A."/>
            <person name="Mondo S."/>
            <person name="Pangilinan J."/>
            <person name="Riley R."/>
            <person name="Labutti K."/>
            <person name="Andreopoulos B."/>
            <person name="Lipzen A."/>
            <person name="Chen C."/>
            <person name="Yanf M."/>
            <person name="Daum C."/>
            <person name="Ng V."/>
            <person name="Clum A."/>
            <person name="Steindorff A."/>
            <person name="Ohm R."/>
            <person name="Martin F."/>
            <person name="Silar P."/>
            <person name="Natvig D."/>
            <person name="Lalanne C."/>
            <person name="Gautier V."/>
            <person name="Ament-Velasquez S.L."/>
            <person name="Kruys A."/>
            <person name="Hutchinson M.I."/>
            <person name="Powell A.J."/>
            <person name="Barry K."/>
            <person name="Miller A.N."/>
            <person name="Grigoriev I.V."/>
            <person name="Debuchy R."/>
            <person name="Gladieux P."/>
            <person name="Thoren M.H."/>
            <person name="Johannesson H."/>
        </authorList>
    </citation>
    <scope>NUCLEOTIDE SEQUENCE</scope>
    <source>
        <strain evidence="1">CBS 958.72</strain>
    </source>
</reference>
<name>A0AAE0NBE4_9PEZI</name>
<proteinExistence type="predicted"/>
<protein>
    <submittedName>
        <fullName evidence="1">Uncharacterized protein</fullName>
    </submittedName>
</protein>
<dbReference type="EMBL" id="JAULSN010000003">
    <property type="protein sequence ID" value="KAK3377250.1"/>
    <property type="molecule type" value="Genomic_DNA"/>
</dbReference>
<dbReference type="AlphaFoldDB" id="A0AAE0NBE4"/>